<accession>A0A3N1NG94</accession>
<feature type="domain" description="NolW-like" evidence="13">
    <location>
        <begin position="203"/>
        <end position="274"/>
    </location>
</feature>
<keyword evidence="6 11" id="KW-0732">Signal</keyword>
<feature type="domain" description="NolW-like" evidence="13">
    <location>
        <begin position="279"/>
        <end position="361"/>
    </location>
</feature>
<dbReference type="STRING" id="584787.GCA_001247655_03335"/>
<sequence>MVINKGLKPTLAAMLLASLLSAPALPLQAAESAKPNTYSAQFRDTDINEFISTVSAVLKKTIVVDPSVRGKIDVRSYDQMSADEYYQFFQNVLDVYGFAVVEMPNGVLKVVKAKDAKTGAIPVVDGKLGKEGGDEMITRVFQVHNVAVRELSPLLRQLVDNAGAGNVVHYDDSNVLIVTGRSGVVDRIGQIIQRVDKAGDQEVAVVKLKYASAAQVVSIINDLNKGSTANNNTSSPLAVKVVADERTNSVLVSGESKARDRIIKTIKGLDTDQQSTGNTRVVYLQYAKAKDLVDVLQGVSDTIQAEDQKGDKGAIRTASNGRQQVSIKAHEETNALVITGQPDLINNLVNVVKKLDIRRAQVHVEAMIVEIYDSDGTDLGVQWFSSKYGAQQFSNGSAPSLTTLYGAYTAATVNSGTTTTTVDPSTNITTTTSTNNTADYSDLASALGGVNGALWGVFKGDWGALVNAVSSDTKANILSTPSVTTLDNKEASFVSGEDVPLLTGSTPSSDNSNPFQTIEREQLGVKLNVTPQINNGDSVQLAIKQEVSSRSGNTAVDITLNKREVNTTVLVHNGDTIVLGGLIDEQTQESVSKVPLLGDIPILGNLFKSTSSTKQKRKLMVFIHPVIVRDDETMRGLSREKYNLVHDEQMRRKEEGISLMPFMDVPEMPAWDDSLAQPPGLTEFIRDRDNKHD</sequence>
<dbReference type="GO" id="GO:0009279">
    <property type="term" value="C:cell outer membrane"/>
    <property type="evidence" value="ECO:0007669"/>
    <property type="project" value="UniProtKB-SubCell"/>
</dbReference>
<evidence type="ECO:0000259" key="14">
    <source>
        <dbReference type="Pfam" id="PF21305"/>
    </source>
</evidence>
<dbReference type="PANTHER" id="PTHR30332">
    <property type="entry name" value="PROBABLE GENERAL SECRETION PATHWAY PROTEIN D"/>
    <property type="match status" value="1"/>
</dbReference>
<gene>
    <name evidence="15" type="ORF">EDC28_11320</name>
</gene>
<evidence type="ECO:0000256" key="3">
    <source>
        <dbReference type="ARBA" id="ARBA00022448"/>
    </source>
</evidence>
<dbReference type="EMBL" id="RJUL01000013">
    <property type="protein sequence ID" value="ROQ18904.1"/>
    <property type="molecule type" value="Genomic_DNA"/>
</dbReference>
<evidence type="ECO:0000259" key="12">
    <source>
        <dbReference type="Pfam" id="PF00263"/>
    </source>
</evidence>
<evidence type="ECO:0000256" key="6">
    <source>
        <dbReference type="ARBA" id="ARBA00022729"/>
    </source>
</evidence>
<dbReference type="GO" id="GO:0015628">
    <property type="term" value="P:protein secretion by the type II secretion system"/>
    <property type="evidence" value="ECO:0007669"/>
    <property type="project" value="InterPro"/>
</dbReference>
<keyword evidence="7" id="KW-0653">Protein transport</keyword>
<reference evidence="15 16" key="1">
    <citation type="submission" date="2018-11" db="EMBL/GenBank/DDBJ databases">
        <title>Genomic Encyclopedia of Type Strains, Phase IV (KMG-IV): sequencing the most valuable type-strain genomes for metagenomic binning, comparative biology and taxonomic classification.</title>
        <authorList>
            <person name="Goeker M."/>
        </authorList>
    </citation>
    <scope>NUCLEOTIDE SEQUENCE [LARGE SCALE GENOMIC DNA]</scope>
    <source>
        <strain evidence="15 16">DSM 21945</strain>
    </source>
</reference>
<name>A0A3N1NG94_9GAMM</name>
<dbReference type="Pfam" id="PF00263">
    <property type="entry name" value="Secretin"/>
    <property type="match status" value="1"/>
</dbReference>
<comment type="similarity">
    <text evidence="2">Belongs to the bacterial secretin family. GSP D subfamily.</text>
</comment>
<keyword evidence="8" id="KW-0472">Membrane</keyword>
<feature type="domain" description="GspD-like N0" evidence="14">
    <location>
        <begin position="41"/>
        <end position="110"/>
    </location>
</feature>
<dbReference type="InterPro" id="IPR050810">
    <property type="entry name" value="Bact_Secretion_Sys_Channel"/>
</dbReference>
<dbReference type="PROSITE" id="PS00875">
    <property type="entry name" value="T2SP_D"/>
    <property type="match status" value="1"/>
</dbReference>
<keyword evidence="16" id="KW-1185">Reference proteome</keyword>
<dbReference type="InterPro" id="IPR013356">
    <property type="entry name" value="T2SS_GspD"/>
</dbReference>
<dbReference type="Proteomes" id="UP000268033">
    <property type="component" value="Unassembled WGS sequence"/>
</dbReference>
<evidence type="ECO:0000259" key="13">
    <source>
        <dbReference type="Pfam" id="PF03958"/>
    </source>
</evidence>
<dbReference type="NCBIfam" id="TIGR02517">
    <property type="entry name" value="type_II_gspD"/>
    <property type="match status" value="1"/>
</dbReference>
<evidence type="ECO:0000256" key="10">
    <source>
        <dbReference type="RuleBase" id="RU004004"/>
    </source>
</evidence>
<evidence type="ECO:0000256" key="9">
    <source>
        <dbReference type="ARBA" id="ARBA00023237"/>
    </source>
</evidence>
<dbReference type="InterPro" id="IPR004845">
    <property type="entry name" value="T2SS_GspD_CS"/>
</dbReference>
<dbReference type="AlphaFoldDB" id="A0A3N1NG94"/>
<dbReference type="InterPro" id="IPR001775">
    <property type="entry name" value="GspD/PilQ"/>
</dbReference>
<keyword evidence="3 10" id="KW-0813">Transport</keyword>
<comment type="subcellular location">
    <subcellularLocation>
        <location evidence="1 10">Cell outer membrane</location>
    </subcellularLocation>
</comment>
<evidence type="ECO:0000256" key="1">
    <source>
        <dbReference type="ARBA" id="ARBA00004442"/>
    </source>
</evidence>
<feature type="chain" id="PRO_5018167444" evidence="11">
    <location>
        <begin position="30"/>
        <end position="693"/>
    </location>
</feature>
<keyword evidence="9" id="KW-0998">Cell outer membrane</keyword>
<keyword evidence="5" id="KW-0812">Transmembrane</keyword>
<feature type="domain" description="Type II/III secretion system secretin-like" evidence="12">
    <location>
        <begin position="468"/>
        <end position="629"/>
    </location>
</feature>
<dbReference type="Gene3D" id="3.30.1370.120">
    <property type="match status" value="3"/>
</dbReference>
<evidence type="ECO:0000256" key="4">
    <source>
        <dbReference type="ARBA" id="ARBA00022452"/>
    </source>
</evidence>
<proteinExistence type="inferred from homology"/>
<dbReference type="InterPro" id="IPR004846">
    <property type="entry name" value="T2SS/T3SS_dom"/>
</dbReference>
<dbReference type="GO" id="GO:0015627">
    <property type="term" value="C:type II protein secretion system complex"/>
    <property type="evidence" value="ECO:0007669"/>
    <property type="project" value="InterPro"/>
</dbReference>
<dbReference type="Pfam" id="PF03958">
    <property type="entry name" value="Secretin_N"/>
    <property type="match status" value="3"/>
</dbReference>
<comment type="caution">
    <text evidence="15">The sequence shown here is derived from an EMBL/GenBank/DDBJ whole genome shotgun (WGS) entry which is preliminary data.</text>
</comment>
<dbReference type="PRINTS" id="PR01032">
    <property type="entry name" value="PHAGEIV"/>
</dbReference>
<dbReference type="Pfam" id="PF21305">
    <property type="entry name" value="type_II_gspD_N0"/>
    <property type="match status" value="1"/>
</dbReference>
<organism evidence="15 16">
    <name type="scientific">Gallaecimonas pentaromativorans</name>
    <dbReference type="NCBI Taxonomy" id="584787"/>
    <lineage>
        <taxon>Bacteria</taxon>
        <taxon>Pseudomonadati</taxon>
        <taxon>Pseudomonadota</taxon>
        <taxon>Gammaproteobacteria</taxon>
        <taxon>Enterobacterales</taxon>
        <taxon>Gallaecimonadaceae</taxon>
        <taxon>Gallaecimonas</taxon>
    </lineage>
</organism>
<dbReference type="PANTHER" id="PTHR30332:SF24">
    <property type="entry name" value="SECRETIN GSPD-RELATED"/>
    <property type="match status" value="1"/>
</dbReference>
<evidence type="ECO:0000313" key="16">
    <source>
        <dbReference type="Proteomes" id="UP000268033"/>
    </source>
</evidence>
<protein>
    <submittedName>
        <fullName evidence="15">General secretion pathway protein D</fullName>
    </submittedName>
</protein>
<evidence type="ECO:0000256" key="5">
    <source>
        <dbReference type="ARBA" id="ARBA00022692"/>
    </source>
</evidence>
<evidence type="ECO:0000256" key="7">
    <source>
        <dbReference type="ARBA" id="ARBA00022927"/>
    </source>
</evidence>
<evidence type="ECO:0000256" key="2">
    <source>
        <dbReference type="ARBA" id="ARBA00006980"/>
    </source>
</evidence>
<evidence type="ECO:0000313" key="15">
    <source>
        <dbReference type="EMBL" id="ROQ18904.1"/>
    </source>
</evidence>
<dbReference type="InterPro" id="IPR005644">
    <property type="entry name" value="NolW-like"/>
</dbReference>
<dbReference type="OrthoDB" id="9775455at2"/>
<dbReference type="InterPro" id="IPR049371">
    <property type="entry name" value="GspD-like_N0"/>
</dbReference>
<feature type="domain" description="NolW-like" evidence="13">
    <location>
        <begin position="138"/>
        <end position="201"/>
    </location>
</feature>
<evidence type="ECO:0000256" key="8">
    <source>
        <dbReference type="ARBA" id="ARBA00023136"/>
    </source>
</evidence>
<evidence type="ECO:0000256" key="11">
    <source>
        <dbReference type="SAM" id="SignalP"/>
    </source>
</evidence>
<dbReference type="PRINTS" id="PR00811">
    <property type="entry name" value="BCTERIALGSPD"/>
</dbReference>
<dbReference type="RefSeq" id="WP_050658815.1">
    <property type="nucleotide sequence ID" value="NZ_LFWC01000006.1"/>
</dbReference>
<feature type="signal peptide" evidence="11">
    <location>
        <begin position="1"/>
        <end position="29"/>
    </location>
</feature>
<keyword evidence="4" id="KW-1134">Transmembrane beta strand</keyword>
<dbReference type="InterPro" id="IPR038591">
    <property type="entry name" value="NolW-like_sf"/>
</dbReference>